<dbReference type="EMBL" id="LBSM01000010">
    <property type="protein sequence ID" value="KKQ18077.1"/>
    <property type="molecule type" value="Genomic_DNA"/>
</dbReference>
<sequence length="153" mass="17946">MKILVILVLLMSFFCSYRSGTYTNTLKWPGWWEVVQEEYYAERLTEHDMSVVEACAQRLSITPDRVILTLLYHPTVPNSSHWETCEEPERFSRIEAIQSTFRLHSGVAYRLTHRGRSNFWQYIVSQGMNSSDVNITLFERLSPPNKVLARSQR</sequence>
<protein>
    <submittedName>
        <fullName evidence="1">Uncharacterized protein</fullName>
    </submittedName>
</protein>
<dbReference type="Proteomes" id="UP000034508">
    <property type="component" value="Unassembled WGS sequence"/>
</dbReference>
<accession>A0A0G0FJW1</accession>
<proteinExistence type="predicted"/>
<gene>
    <name evidence="1" type="ORF">US31_C0010G0001</name>
</gene>
<comment type="caution">
    <text evidence="1">The sequence shown here is derived from an EMBL/GenBank/DDBJ whole genome shotgun (WGS) entry which is preliminary data.</text>
</comment>
<dbReference type="AlphaFoldDB" id="A0A0G0FJW1"/>
<evidence type="ECO:0000313" key="2">
    <source>
        <dbReference type="Proteomes" id="UP000034508"/>
    </source>
</evidence>
<name>A0A0G0FJW1_9BACT</name>
<evidence type="ECO:0000313" key="1">
    <source>
        <dbReference type="EMBL" id="KKQ18077.1"/>
    </source>
</evidence>
<organism evidence="1 2">
    <name type="scientific">Berkelbacteria bacterium GW2011_GWA1_36_9</name>
    <dbReference type="NCBI Taxonomy" id="1618331"/>
    <lineage>
        <taxon>Bacteria</taxon>
        <taxon>Candidatus Berkelbacteria</taxon>
    </lineage>
</organism>
<reference evidence="1 2" key="1">
    <citation type="journal article" date="2015" name="Nature">
        <title>rRNA introns, odd ribosomes, and small enigmatic genomes across a large radiation of phyla.</title>
        <authorList>
            <person name="Brown C.T."/>
            <person name="Hug L.A."/>
            <person name="Thomas B.C."/>
            <person name="Sharon I."/>
            <person name="Castelle C.J."/>
            <person name="Singh A."/>
            <person name="Wilkins M.J."/>
            <person name="Williams K.H."/>
            <person name="Banfield J.F."/>
        </authorList>
    </citation>
    <scope>NUCLEOTIDE SEQUENCE [LARGE SCALE GENOMIC DNA]</scope>
</reference>